<gene>
    <name evidence="2" type="ORF">HINF_LOCUS57293</name>
    <name evidence="1" type="ORF">HINF_LOCUS7210</name>
</gene>
<dbReference type="Proteomes" id="UP001642409">
    <property type="component" value="Unassembled WGS sequence"/>
</dbReference>
<proteinExistence type="predicted"/>
<name>A0AA86NH32_9EUKA</name>
<protein>
    <submittedName>
        <fullName evidence="2">Hypothetical_protein</fullName>
    </submittedName>
</protein>
<organism evidence="1">
    <name type="scientific">Hexamita inflata</name>
    <dbReference type="NCBI Taxonomy" id="28002"/>
    <lineage>
        <taxon>Eukaryota</taxon>
        <taxon>Metamonada</taxon>
        <taxon>Diplomonadida</taxon>
        <taxon>Hexamitidae</taxon>
        <taxon>Hexamitinae</taxon>
        <taxon>Hexamita</taxon>
    </lineage>
</organism>
<keyword evidence="3" id="KW-1185">Reference proteome</keyword>
<evidence type="ECO:0000313" key="2">
    <source>
        <dbReference type="EMBL" id="CAL6075617.1"/>
    </source>
</evidence>
<evidence type="ECO:0000313" key="3">
    <source>
        <dbReference type="Proteomes" id="UP001642409"/>
    </source>
</evidence>
<reference evidence="1" key="1">
    <citation type="submission" date="2023-06" db="EMBL/GenBank/DDBJ databases">
        <authorList>
            <person name="Kurt Z."/>
        </authorList>
    </citation>
    <scope>NUCLEOTIDE SEQUENCE</scope>
</reference>
<dbReference type="EMBL" id="CATOUU010000181">
    <property type="protein sequence ID" value="CAI9919565.1"/>
    <property type="molecule type" value="Genomic_DNA"/>
</dbReference>
<dbReference type="EMBL" id="CAXDID020000315">
    <property type="protein sequence ID" value="CAL6075617.1"/>
    <property type="molecule type" value="Genomic_DNA"/>
</dbReference>
<evidence type="ECO:0000313" key="1">
    <source>
        <dbReference type="EMBL" id="CAI9919565.1"/>
    </source>
</evidence>
<accession>A0AA86NH32</accession>
<dbReference type="AlphaFoldDB" id="A0AA86NH32"/>
<comment type="caution">
    <text evidence="1">The sequence shown here is derived from an EMBL/GenBank/DDBJ whole genome shotgun (WGS) entry which is preliminary data.</text>
</comment>
<reference evidence="2 3" key="2">
    <citation type="submission" date="2024-07" db="EMBL/GenBank/DDBJ databases">
        <authorList>
            <person name="Akdeniz Z."/>
        </authorList>
    </citation>
    <scope>NUCLEOTIDE SEQUENCE [LARGE SCALE GENOMIC DNA]</scope>
</reference>
<sequence length="135" mass="16070">MVLLVLKQVNMCVIQLAQHSTYEIKLKSQKITTVLQTRFFQWLQLNISQNVVLRTIQIPKLEADALELNLNYWCTSRDTLEIITTFASDNYRRIYYIKRTEQDSYIERETKGTNQNFPPHWKTALNGFIFEPFTF</sequence>